<evidence type="ECO:0000256" key="1">
    <source>
        <dbReference type="ARBA" id="ARBA00004651"/>
    </source>
</evidence>
<evidence type="ECO:0000256" key="5">
    <source>
        <dbReference type="ARBA" id="ARBA00022989"/>
    </source>
</evidence>
<comment type="similarity">
    <text evidence="2">Belongs to the UPF0718 family.</text>
</comment>
<feature type="transmembrane region" description="Helical" evidence="7">
    <location>
        <begin position="48"/>
        <end position="69"/>
    </location>
</feature>
<evidence type="ECO:0000256" key="4">
    <source>
        <dbReference type="ARBA" id="ARBA00022692"/>
    </source>
</evidence>
<dbReference type="PANTHER" id="PTHR42775:SF2">
    <property type="entry name" value="PERMEASE"/>
    <property type="match status" value="1"/>
</dbReference>
<keyword evidence="5 7" id="KW-1133">Transmembrane helix</keyword>
<feature type="transmembrane region" description="Helical" evidence="7">
    <location>
        <begin position="222"/>
        <end position="243"/>
    </location>
</feature>
<dbReference type="OrthoDB" id="9777774at2"/>
<protein>
    <submittedName>
        <fullName evidence="8">Permease</fullName>
    </submittedName>
</protein>
<dbReference type="PANTHER" id="PTHR42775">
    <property type="entry name" value="PERMEASE RV2963-RELATED"/>
    <property type="match status" value="1"/>
</dbReference>
<name>A0A4U8S9N3_9HELI</name>
<dbReference type="RefSeq" id="WP_034346635.1">
    <property type="nucleotide sequence ID" value="NZ_FZNG01000032.1"/>
</dbReference>
<comment type="caution">
    <text evidence="8">The sequence shown here is derived from an EMBL/GenBank/DDBJ whole genome shotgun (WGS) entry which is preliminary data.</text>
</comment>
<evidence type="ECO:0000256" key="2">
    <source>
        <dbReference type="ARBA" id="ARBA00006386"/>
    </source>
</evidence>
<dbReference type="InterPro" id="IPR005524">
    <property type="entry name" value="DUF318"/>
</dbReference>
<gene>
    <name evidence="8" type="ORF">LS81_007620</name>
</gene>
<feature type="transmembrane region" description="Helical" evidence="7">
    <location>
        <begin position="75"/>
        <end position="102"/>
    </location>
</feature>
<dbReference type="AlphaFoldDB" id="A0A4U8S9N3"/>
<evidence type="ECO:0000256" key="6">
    <source>
        <dbReference type="ARBA" id="ARBA00023136"/>
    </source>
</evidence>
<feature type="transmembrane region" description="Helical" evidence="7">
    <location>
        <begin position="291"/>
        <end position="312"/>
    </location>
</feature>
<evidence type="ECO:0000256" key="7">
    <source>
        <dbReference type="SAM" id="Phobius"/>
    </source>
</evidence>
<evidence type="ECO:0000256" key="3">
    <source>
        <dbReference type="ARBA" id="ARBA00022475"/>
    </source>
</evidence>
<sequence>MQSLKLFSVYFIELSLLFVFISVIVGFINQKYKNTFQKHLSKDSYFSYFKAIFLGSLTPFCSCSTIPLLRALLNANVAFGVCMAYLFTSPLINPIIVVMLFLAFGLKLTLFYIIFLYIAIFIIALFLQSLDSKNFLKQEIKPNVSNFSLKPTKITTFSLTKPATNCCDSKNSCCEKPKNNNLLKTLFYQSLKDYKKLIPYIAIGMGIGALIHGFAPQDFLQNALNFGILSIIFAALIGVLLYIRVEAIIPIGIALLEAGVNEGMIFSFLIAGAGCSLPELILLKSMFKTKFLAIFIGLVLLISICFGGVIYVL</sequence>
<keyword evidence="3" id="KW-1003">Cell membrane</keyword>
<dbReference type="EMBL" id="JRPL02000019">
    <property type="protein sequence ID" value="TLD82527.1"/>
    <property type="molecule type" value="Genomic_DNA"/>
</dbReference>
<dbReference type="Pfam" id="PF03773">
    <property type="entry name" value="ArsP_1"/>
    <property type="match status" value="1"/>
</dbReference>
<proteinExistence type="inferred from homology"/>
<feature type="transmembrane region" description="Helical" evidence="7">
    <location>
        <begin position="6"/>
        <end position="28"/>
    </location>
</feature>
<reference evidence="8 9" key="1">
    <citation type="journal article" date="2014" name="Genome Announc.">
        <title>Draft genome sequences of eight enterohepatic helicobacter species isolated from both laboratory and wild rodents.</title>
        <authorList>
            <person name="Sheh A."/>
            <person name="Shen Z."/>
            <person name="Fox J.G."/>
        </authorList>
    </citation>
    <scope>NUCLEOTIDE SEQUENCE [LARGE SCALE GENOMIC DNA]</scope>
    <source>
        <strain evidence="8 9">ATCC 700114</strain>
    </source>
</reference>
<feature type="transmembrane region" description="Helical" evidence="7">
    <location>
        <begin position="109"/>
        <end position="127"/>
    </location>
</feature>
<evidence type="ECO:0000313" key="9">
    <source>
        <dbReference type="Proteomes" id="UP000029878"/>
    </source>
</evidence>
<comment type="subcellular location">
    <subcellularLocation>
        <location evidence="1">Cell membrane</location>
        <topology evidence="1">Multi-pass membrane protein</topology>
    </subcellularLocation>
</comment>
<organism evidence="8 9">
    <name type="scientific">Helicobacter trogontum</name>
    <dbReference type="NCBI Taxonomy" id="50960"/>
    <lineage>
        <taxon>Bacteria</taxon>
        <taxon>Pseudomonadati</taxon>
        <taxon>Campylobacterota</taxon>
        <taxon>Epsilonproteobacteria</taxon>
        <taxon>Campylobacterales</taxon>
        <taxon>Helicobacteraceae</taxon>
        <taxon>Helicobacter</taxon>
    </lineage>
</organism>
<feature type="transmembrane region" description="Helical" evidence="7">
    <location>
        <begin position="197"/>
        <end position="215"/>
    </location>
</feature>
<evidence type="ECO:0000313" key="8">
    <source>
        <dbReference type="EMBL" id="TLD82527.1"/>
    </source>
</evidence>
<dbReference type="InterPro" id="IPR053166">
    <property type="entry name" value="UPF0718_permease"/>
</dbReference>
<dbReference type="GO" id="GO:0005886">
    <property type="term" value="C:plasma membrane"/>
    <property type="evidence" value="ECO:0007669"/>
    <property type="project" value="UniProtKB-SubCell"/>
</dbReference>
<keyword evidence="4 7" id="KW-0812">Transmembrane</keyword>
<accession>A0A4U8S9N3</accession>
<dbReference type="Proteomes" id="UP000029878">
    <property type="component" value="Unassembled WGS sequence"/>
</dbReference>
<keyword evidence="6 7" id="KW-0472">Membrane</keyword>